<dbReference type="EMBL" id="UZAN01066245">
    <property type="protein sequence ID" value="VDP94130.1"/>
    <property type="molecule type" value="Genomic_DNA"/>
</dbReference>
<name>A0A183BCC1_9TREM</name>
<reference evidence="1 2" key="2">
    <citation type="submission" date="2018-11" db="EMBL/GenBank/DDBJ databases">
        <authorList>
            <consortium name="Pathogen Informatics"/>
        </authorList>
    </citation>
    <scope>NUCLEOTIDE SEQUENCE [LARGE SCALE GENOMIC DNA]</scope>
    <source>
        <strain evidence="1 2">Egypt</strain>
    </source>
</reference>
<evidence type="ECO:0000313" key="3">
    <source>
        <dbReference type="WBParaSite" id="ECPE_0001689901-mRNA-1"/>
    </source>
</evidence>
<protein>
    <submittedName>
        <fullName evidence="3">Reverse transcriptase domain-containing protein</fullName>
    </submittedName>
</protein>
<accession>A0A183BCC1</accession>
<gene>
    <name evidence="1" type="ORF">ECPE_LOCUS16857</name>
</gene>
<dbReference type="AlphaFoldDB" id="A0A183BCC1"/>
<dbReference type="InterPro" id="IPR043502">
    <property type="entry name" value="DNA/RNA_pol_sf"/>
</dbReference>
<sequence length="177" mass="19748">MLFPVNINDMVRGLHSPLYLFADDVKIVGRLDVPQLQEDLNKIQEWTVQRELLLNLSKCQQLMSVGTISNGRSATTEKHLPLKRNDDIRDLGIVIDQTFKPTPQCLAAAAKSNMALHLLERKRCESSAKNTLDEAASLFTAAQLFTQAEDKLECINAVSYNENSDCATMCLLRAAKV</sequence>
<dbReference type="Proteomes" id="UP000272942">
    <property type="component" value="Unassembled WGS sequence"/>
</dbReference>
<evidence type="ECO:0000313" key="1">
    <source>
        <dbReference type="EMBL" id="VDP94130.1"/>
    </source>
</evidence>
<keyword evidence="2" id="KW-1185">Reference proteome</keyword>
<dbReference type="WBParaSite" id="ECPE_0001689901-mRNA-1">
    <property type="protein sequence ID" value="ECPE_0001689901-mRNA-1"/>
    <property type="gene ID" value="ECPE_0001689901"/>
</dbReference>
<organism evidence="3">
    <name type="scientific">Echinostoma caproni</name>
    <dbReference type="NCBI Taxonomy" id="27848"/>
    <lineage>
        <taxon>Eukaryota</taxon>
        <taxon>Metazoa</taxon>
        <taxon>Spiralia</taxon>
        <taxon>Lophotrochozoa</taxon>
        <taxon>Platyhelminthes</taxon>
        <taxon>Trematoda</taxon>
        <taxon>Digenea</taxon>
        <taxon>Plagiorchiida</taxon>
        <taxon>Echinostomata</taxon>
        <taxon>Echinostomatoidea</taxon>
        <taxon>Echinostomatidae</taxon>
        <taxon>Echinostoma</taxon>
    </lineage>
</organism>
<dbReference type="PANTHER" id="PTHR33332">
    <property type="entry name" value="REVERSE TRANSCRIPTASE DOMAIN-CONTAINING PROTEIN"/>
    <property type="match status" value="1"/>
</dbReference>
<dbReference type="SUPFAM" id="SSF56672">
    <property type="entry name" value="DNA/RNA polymerases"/>
    <property type="match status" value="1"/>
</dbReference>
<dbReference type="OrthoDB" id="10249246at2759"/>
<reference evidence="3" key="1">
    <citation type="submission" date="2016-06" db="UniProtKB">
        <authorList>
            <consortium name="WormBaseParasite"/>
        </authorList>
    </citation>
    <scope>IDENTIFICATION</scope>
</reference>
<proteinExistence type="predicted"/>
<evidence type="ECO:0000313" key="2">
    <source>
        <dbReference type="Proteomes" id="UP000272942"/>
    </source>
</evidence>